<accession>A0A1Y2GG82</accession>
<dbReference type="RefSeq" id="XP_021878321.1">
    <property type="nucleotide sequence ID" value="XM_022020440.1"/>
</dbReference>
<name>A0A1Y2GG82_9FUNG</name>
<organism evidence="1 2">
    <name type="scientific">Lobosporangium transversale</name>
    <dbReference type="NCBI Taxonomy" id="64571"/>
    <lineage>
        <taxon>Eukaryota</taxon>
        <taxon>Fungi</taxon>
        <taxon>Fungi incertae sedis</taxon>
        <taxon>Mucoromycota</taxon>
        <taxon>Mortierellomycotina</taxon>
        <taxon>Mortierellomycetes</taxon>
        <taxon>Mortierellales</taxon>
        <taxon>Mortierellaceae</taxon>
        <taxon>Lobosporangium</taxon>
    </lineage>
</organism>
<gene>
    <name evidence="1" type="ORF">BCR41DRAFT_296732</name>
</gene>
<keyword evidence="2" id="KW-1185">Reference proteome</keyword>
<dbReference type="AlphaFoldDB" id="A0A1Y2GG82"/>
<evidence type="ECO:0000313" key="2">
    <source>
        <dbReference type="Proteomes" id="UP000193648"/>
    </source>
</evidence>
<dbReference type="EMBL" id="MCFF01000038">
    <property type="protein sequence ID" value="ORZ08238.1"/>
    <property type="molecule type" value="Genomic_DNA"/>
</dbReference>
<dbReference type="Proteomes" id="UP000193648">
    <property type="component" value="Unassembled WGS sequence"/>
</dbReference>
<comment type="caution">
    <text evidence="1">The sequence shown here is derived from an EMBL/GenBank/DDBJ whole genome shotgun (WGS) entry which is preliminary data.</text>
</comment>
<dbReference type="GeneID" id="33562284"/>
<evidence type="ECO:0000313" key="1">
    <source>
        <dbReference type="EMBL" id="ORZ08238.1"/>
    </source>
</evidence>
<sequence>APYKDVWPTTIALKDGYRLVIGTQTFNVLVTSSIRLKIKELPSLGGIATLFTIRDNQSSRDSK</sequence>
<feature type="non-terminal residue" evidence="1">
    <location>
        <position position="63"/>
    </location>
</feature>
<dbReference type="InParanoid" id="A0A1Y2GG82"/>
<reference evidence="1 2" key="1">
    <citation type="submission" date="2016-07" db="EMBL/GenBank/DDBJ databases">
        <title>Pervasive Adenine N6-methylation of Active Genes in Fungi.</title>
        <authorList>
            <consortium name="DOE Joint Genome Institute"/>
            <person name="Mondo S.J."/>
            <person name="Dannebaum R.O."/>
            <person name="Kuo R.C."/>
            <person name="Labutti K."/>
            <person name="Haridas S."/>
            <person name="Kuo A."/>
            <person name="Salamov A."/>
            <person name="Ahrendt S.R."/>
            <person name="Lipzen A."/>
            <person name="Sullivan W."/>
            <person name="Andreopoulos W.B."/>
            <person name="Clum A."/>
            <person name="Lindquist E."/>
            <person name="Daum C."/>
            <person name="Ramamoorthy G.K."/>
            <person name="Gryganskyi A."/>
            <person name="Culley D."/>
            <person name="Magnuson J.K."/>
            <person name="James T.Y."/>
            <person name="O'Malley M.A."/>
            <person name="Stajich J.E."/>
            <person name="Spatafora J.W."/>
            <person name="Visel A."/>
            <person name="Grigoriev I.V."/>
        </authorList>
    </citation>
    <scope>NUCLEOTIDE SEQUENCE [LARGE SCALE GENOMIC DNA]</scope>
    <source>
        <strain evidence="1 2">NRRL 3116</strain>
    </source>
</reference>
<protein>
    <submittedName>
        <fullName evidence="1">Uncharacterized protein</fullName>
    </submittedName>
</protein>
<proteinExistence type="predicted"/>
<feature type="non-terminal residue" evidence="1">
    <location>
        <position position="1"/>
    </location>
</feature>
<dbReference type="OrthoDB" id="2250876at2759"/>